<organism evidence="2 3">
    <name type="scientific">Prorocentrum cordatum</name>
    <dbReference type="NCBI Taxonomy" id="2364126"/>
    <lineage>
        <taxon>Eukaryota</taxon>
        <taxon>Sar</taxon>
        <taxon>Alveolata</taxon>
        <taxon>Dinophyceae</taxon>
        <taxon>Prorocentrales</taxon>
        <taxon>Prorocentraceae</taxon>
        <taxon>Prorocentrum</taxon>
    </lineage>
</organism>
<feature type="region of interest" description="Disordered" evidence="1">
    <location>
        <begin position="17"/>
        <end position="109"/>
    </location>
</feature>
<keyword evidence="3" id="KW-1185">Reference proteome</keyword>
<name>A0ABN9THF7_9DINO</name>
<evidence type="ECO:0000313" key="3">
    <source>
        <dbReference type="Proteomes" id="UP001189429"/>
    </source>
</evidence>
<sequence>MSPPPIELPPNAEVALERSRLEPSGDGRPCLPEPVSGQARSSAGARGVSECARRRADLPELPASDGPAGCQAARQARTRPSARGTARLTLTPTGGIPDRRAGQSGLAYL</sequence>
<gene>
    <name evidence="2" type="ORF">PCOR1329_LOCUS39169</name>
</gene>
<evidence type="ECO:0000256" key="1">
    <source>
        <dbReference type="SAM" id="MobiDB-lite"/>
    </source>
</evidence>
<evidence type="ECO:0000313" key="2">
    <source>
        <dbReference type="EMBL" id="CAK0845349.1"/>
    </source>
</evidence>
<comment type="caution">
    <text evidence="2">The sequence shown here is derived from an EMBL/GenBank/DDBJ whole genome shotgun (WGS) entry which is preliminary data.</text>
</comment>
<protein>
    <submittedName>
        <fullName evidence="2">Uncharacterized protein</fullName>
    </submittedName>
</protein>
<reference evidence="2" key="1">
    <citation type="submission" date="2023-10" db="EMBL/GenBank/DDBJ databases">
        <authorList>
            <person name="Chen Y."/>
            <person name="Shah S."/>
            <person name="Dougan E. K."/>
            <person name="Thang M."/>
            <person name="Chan C."/>
        </authorList>
    </citation>
    <scope>NUCLEOTIDE SEQUENCE [LARGE SCALE GENOMIC DNA]</scope>
</reference>
<accession>A0ABN9THF7</accession>
<dbReference type="Proteomes" id="UP001189429">
    <property type="component" value="Unassembled WGS sequence"/>
</dbReference>
<dbReference type="EMBL" id="CAUYUJ010014730">
    <property type="protein sequence ID" value="CAK0845349.1"/>
    <property type="molecule type" value="Genomic_DNA"/>
</dbReference>
<proteinExistence type="predicted"/>